<organism evidence="4">
    <name type="scientific">Methanotorris igneus (strain DSM 5666 / JCM 11834 / Kol 5)</name>
    <dbReference type="NCBI Taxonomy" id="880724"/>
    <lineage>
        <taxon>Archaea</taxon>
        <taxon>Methanobacteriati</taxon>
        <taxon>Methanobacteriota</taxon>
        <taxon>Methanomada group</taxon>
        <taxon>Methanococci</taxon>
        <taxon>Methanococcales</taxon>
        <taxon>Methanocaldococcaceae</taxon>
        <taxon>Methanotorris</taxon>
    </lineage>
</organism>
<proteinExistence type="predicted"/>
<dbReference type="InterPro" id="IPR013784">
    <property type="entry name" value="Carb-bd-like_fold"/>
</dbReference>
<dbReference type="Gene3D" id="2.60.40.1120">
    <property type="entry name" value="Carboxypeptidase-like, regulatory domain"/>
    <property type="match status" value="2"/>
</dbReference>
<gene>
    <name evidence="3" type="ordered locus">Metig_0495</name>
</gene>
<dbReference type="SUPFAM" id="SSF49452">
    <property type="entry name" value="Starch-binding domain-like"/>
    <property type="match status" value="1"/>
</dbReference>
<evidence type="ECO:0000256" key="1">
    <source>
        <dbReference type="SAM" id="Phobius"/>
    </source>
</evidence>
<dbReference type="STRING" id="880724.Metig_0495"/>
<keyword evidence="4" id="KW-1185">Reference proteome</keyword>
<sequence length="685" mass="74760">MVKKILFILLSLLAVVSISAVSAESYMVKIDGLSDDVINQTLQSITWKYYTPQYNFIGNGIITFPTEKDYIRFILPYDGGNAFAFPPEIVEIPYGYVVTFRGSASRSASCIIEFEDYTMPSTIAIGGYTPGGGSGIYDDSGNRLSGNTYAYNLRPLNTIVIKVWDNGVGPSWTKGAIFSKAPVKNITNNGISASIVQYKRIKYPLTIKTAPGAEVYVDGVKEGTTDENGVFTTFKEPGTYTVKVVISGISSIEKTVDVQSDINNTVSFDYGTVNIKVVDGLSGESLAGVSVSGDLTTTIDGTFTTNMPYGEYTLIFHKGGYWNDTRTITVDGDKNITIELFPTKSILKISQTPEDIETYPSSMFEVVLNLEPIQDAYSTKLYITGVDVIKIQKNGINIPESNDGSYIIGDLKEPTNVKIVFATPDSTGGHQFIVRFICSDILGNEYVTQKTITYQVQDLPFIVQQPPSWSIGDNEVSIIEQSGDDYSVLLMLKNANGSVIWSKSGALSAYDTQTFTIPITAPGNYVLEISAKNGEVTTYVPITVVEPIKLLTPEVEAGKGQVATVELEIKNPTNEVKYYDAIITGSIFSNNSETPKTTFSIAPGETKTVELKFEVPDDLEYDSYEISVQVFEKDSSKPIFTDKVVLKIVESSFLPIGGGEDIPTWALAVGILLIGGIGAYFIMKR</sequence>
<evidence type="ECO:0000259" key="2">
    <source>
        <dbReference type="Pfam" id="PF08308"/>
    </source>
</evidence>
<keyword evidence="1" id="KW-0812">Transmembrane</keyword>
<dbReference type="HOGENOM" id="CLU_028162_0_0_2"/>
<feature type="domain" description="PEGA" evidence="2">
    <location>
        <begin position="205"/>
        <end position="266"/>
    </location>
</feature>
<dbReference type="KEGG" id="mig:Metig_0495"/>
<dbReference type="Pfam" id="PF08308">
    <property type="entry name" value="PEGA"/>
    <property type="match status" value="1"/>
</dbReference>
<feature type="transmembrane region" description="Helical" evidence="1">
    <location>
        <begin position="662"/>
        <end position="683"/>
    </location>
</feature>
<reference evidence="3 4" key="1">
    <citation type="submission" date="2011-05" db="EMBL/GenBank/DDBJ databases">
        <title>Complete sequence of Methanotorris igneus Kol 5.</title>
        <authorList>
            <consortium name="US DOE Joint Genome Institute"/>
            <person name="Lucas S."/>
            <person name="Han J."/>
            <person name="Lapidus A."/>
            <person name="Cheng J.-F."/>
            <person name="Goodwin L."/>
            <person name="Pitluck S."/>
            <person name="Peters L."/>
            <person name="Mikhailova N."/>
            <person name="Chertkov O."/>
            <person name="Han C."/>
            <person name="Tapia R."/>
            <person name="Land M."/>
            <person name="Hauser L."/>
            <person name="Kyrpides N."/>
            <person name="Ivanova N."/>
            <person name="Pagani I."/>
            <person name="Sieprawska-Lupa M."/>
            <person name="Whitman W."/>
            <person name="Woyke T."/>
        </authorList>
    </citation>
    <scope>NUCLEOTIDE SEQUENCE [LARGE SCALE GENOMIC DNA]</scope>
    <source>
        <strain evidence="4">DSM 5666 / JCM 11834 / Kol 5</strain>
    </source>
</reference>
<keyword evidence="1" id="KW-0472">Membrane</keyword>
<dbReference type="OrthoDB" id="60694at2157"/>
<dbReference type="GO" id="GO:0030246">
    <property type="term" value="F:carbohydrate binding"/>
    <property type="evidence" value="ECO:0007669"/>
    <property type="project" value="InterPro"/>
</dbReference>
<evidence type="ECO:0000313" key="3">
    <source>
        <dbReference type="EMBL" id="AEF96051.1"/>
    </source>
</evidence>
<keyword evidence="1" id="KW-1133">Transmembrane helix</keyword>
<dbReference type="AlphaFoldDB" id="F6BBP2"/>
<dbReference type="Proteomes" id="UP000009227">
    <property type="component" value="Chromosome"/>
</dbReference>
<dbReference type="SUPFAM" id="SSF49464">
    <property type="entry name" value="Carboxypeptidase regulatory domain-like"/>
    <property type="match status" value="1"/>
</dbReference>
<dbReference type="InterPro" id="IPR008969">
    <property type="entry name" value="CarboxyPept-like_regulatory"/>
</dbReference>
<accession>F6BBP2</accession>
<dbReference type="EMBL" id="CP002737">
    <property type="protein sequence ID" value="AEF96051.1"/>
    <property type="molecule type" value="Genomic_DNA"/>
</dbReference>
<name>F6BBP2_METIK</name>
<evidence type="ECO:0000313" key="4">
    <source>
        <dbReference type="Proteomes" id="UP000009227"/>
    </source>
</evidence>
<dbReference type="RefSeq" id="WP_013798659.1">
    <property type="nucleotide sequence ID" value="NC_015562.1"/>
</dbReference>
<protein>
    <recommendedName>
        <fullName evidence="2">PEGA domain-containing protein</fullName>
    </recommendedName>
</protein>
<dbReference type="InterPro" id="IPR013229">
    <property type="entry name" value="PEGA"/>
</dbReference>
<dbReference type="GeneID" id="10643332"/>